<sequence length="314" mass="35206">MGMAVVLVVDDDEMVREYVGMILEEFDYEVETAKDGIAAARMIRETDRYDLVVTDLQMPPGEWGGTWLIEQIRPARRTPFIVLSERGGAAEAAKAIKAGAAEYVEKTNMDRDLVATIEKVLLEAGAAEREEAQKAQAYYPMLRMRLGDDVWNRLSDKAKTILATSERVYHEHSHDTDFDFMASFGPLAKAAEIEANRICINDLKTFLRETRLDFTVRTLKGNVVPLASLGDDEPAMTLGQVVYILRQAVPRQFAASKGVSAEDYGMLIAFFEKLLKPRNESVHSEITDIRSYELFRAHMLGIGCTSPFAVLCRL</sequence>
<dbReference type="InterPro" id="IPR001789">
    <property type="entry name" value="Sig_transdc_resp-reg_receiver"/>
</dbReference>
<evidence type="ECO:0000259" key="3">
    <source>
        <dbReference type="PROSITE" id="PS50110"/>
    </source>
</evidence>
<dbReference type="SUPFAM" id="SSF52172">
    <property type="entry name" value="CheY-like"/>
    <property type="match status" value="1"/>
</dbReference>
<accession>A0A2V5KSD7</accession>
<dbReference type="PANTHER" id="PTHR44591">
    <property type="entry name" value="STRESS RESPONSE REGULATOR PROTEIN 1"/>
    <property type="match status" value="1"/>
</dbReference>
<evidence type="ECO:0000313" key="4">
    <source>
        <dbReference type="EMBL" id="PYI54527.1"/>
    </source>
</evidence>
<protein>
    <recommendedName>
        <fullName evidence="3">Response regulatory domain-containing protein</fullName>
    </recommendedName>
</protein>
<dbReference type="PROSITE" id="PS50110">
    <property type="entry name" value="RESPONSE_REGULATORY"/>
    <property type="match status" value="1"/>
</dbReference>
<dbReference type="Proteomes" id="UP000247476">
    <property type="component" value="Unassembled WGS sequence"/>
</dbReference>
<comment type="caution">
    <text evidence="4">The sequence shown here is derived from an EMBL/GenBank/DDBJ whole genome shotgun (WGS) entry which is preliminary data.</text>
</comment>
<reference evidence="4 5" key="1">
    <citation type="submission" date="2018-05" db="EMBL/GenBank/DDBJ databases">
        <title>Paenibacillus flagellatus sp. nov., isolated from selenium mineral soil.</title>
        <authorList>
            <person name="Dai X."/>
        </authorList>
    </citation>
    <scope>NUCLEOTIDE SEQUENCE [LARGE SCALE GENOMIC DNA]</scope>
    <source>
        <strain evidence="4 5">DXL2</strain>
    </source>
</reference>
<name>A0A2V5KSD7_9BACL</name>
<organism evidence="4 5">
    <name type="scientific">Paenibacillus flagellatus</name>
    <dbReference type="NCBI Taxonomy" id="2211139"/>
    <lineage>
        <taxon>Bacteria</taxon>
        <taxon>Bacillati</taxon>
        <taxon>Bacillota</taxon>
        <taxon>Bacilli</taxon>
        <taxon>Bacillales</taxon>
        <taxon>Paenibacillaceae</taxon>
        <taxon>Paenibacillus</taxon>
    </lineage>
</organism>
<proteinExistence type="predicted"/>
<dbReference type="InterPro" id="IPR050595">
    <property type="entry name" value="Bact_response_regulator"/>
</dbReference>
<dbReference type="AlphaFoldDB" id="A0A2V5KSD7"/>
<dbReference type="InterPro" id="IPR011006">
    <property type="entry name" value="CheY-like_superfamily"/>
</dbReference>
<dbReference type="Pfam" id="PF00072">
    <property type="entry name" value="Response_reg"/>
    <property type="match status" value="1"/>
</dbReference>
<dbReference type="SMART" id="SM00448">
    <property type="entry name" value="REC"/>
    <property type="match status" value="1"/>
</dbReference>
<dbReference type="CDD" id="cd00156">
    <property type="entry name" value="REC"/>
    <property type="match status" value="1"/>
</dbReference>
<keyword evidence="1 2" id="KW-0597">Phosphoprotein</keyword>
<evidence type="ECO:0000256" key="2">
    <source>
        <dbReference type="PROSITE-ProRule" id="PRU00169"/>
    </source>
</evidence>
<dbReference type="Gene3D" id="3.40.50.2300">
    <property type="match status" value="1"/>
</dbReference>
<dbReference type="PANTHER" id="PTHR44591:SF3">
    <property type="entry name" value="RESPONSE REGULATORY DOMAIN-CONTAINING PROTEIN"/>
    <property type="match status" value="1"/>
</dbReference>
<feature type="domain" description="Response regulatory" evidence="3">
    <location>
        <begin position="5"/>
        <end position="121"/>
    </location>
</feature>
<keyword evidence="5" id="KW-1185">Reference proteome</keyword>
<evidence type="ECO:0000313" key="5">
    <source>
        <dbReference type="Proteomes" id="UP000247476"/>
    </source>
</evidence>
<dbReference type="EMBL" id="QJVJ01000005">
    <property type="protein sequence ID" value="PYI54527.1"/>
    <property type="molecule type" value="Genomic_DNA"/>
</dbReference>
<dbReference type="GO" id="GO:0000160">
    <property type="term" value="P:phosphorelay signal transduction system"/>
    <property type="evidence" value="ECO:0007669"/>
    <property type="project" value="InterPro"/>
</dbReference>
<gene>
    <name evidence="4" type="ORF">DLM86_13780</name>
</gene>
<feature type="modified residue" description="4-aspartylphosphate" evidence="2">
    <location>
        <position position="55"/>
    </location>
</feature>
<evidence type="ECO:0000256" key="1">
    <source>
        <dbReference type="ARBA" id="ARBA00022553"/>
    </source>
</evidence>